<keyword evidence="2" id="KW-0408">Iron</keyword>
<evidence type="ECO:0000313" key="4">
    <source>
        <dbReference type="EMBL" id="PGH16567.1"/>
    </source>
</evidence>
<name>A0A2B7Y7I2_9EURO</name>
<evidence type="ECO:0000256" key="2">
    <source>
        <dbReference type="RuleBase" id="RU003682"/>
    </source>
</evidence>
<dbReference type="STRING" id="1447875.A0A2B7Y7I2"/>
<dbReference type="Proteomes" id="UP000223968">
    <property type="component" value="Unassembled WGS sequence"/>
</dbReference>
<dbReference type="AlphaFoldDB" id="A0A2B7Y7I2"/>
<dbReference type="Pfam" id="PF14226">
    <property type="entry name" value="DIOX_N"/>
    <property type="match status" value="1"/>
</dbReference>
<comment type="similarity">
    <text evidence="1 2">Belongs to the iron/ascorbate-dependent oxidoreductase family.</text>
</comment>
<evidence type="ECO:0000256" key="1">
    <source>
        <dbReference type="ARBA" id="ARBA00008056"/>
    </source>
</evidence>
<dbReference type="InterPro" id="IPR027443">
    <property type="entry name" value="IPNS-like_sf"/>
</dbReference>
<gene>
    <name evidence="4" type="ORF">AJ79_01673</name>
</gene>
<dbReference type="GO" id="GO:0044283">
    <property type="term" value="P:small molecule biosynthetic process"/>
    <property type="evidence" value="ECO:0007669"/>
    <property type="project" value="UniProtKB-ARBA"/>
</dbReference>
<protein>
    <recommendedName>
        <fullName evidence="3">Fe2OG dioxygenase domain-containing protein</fullName>
    </recommendedName>
</protein>
<keyword evidence="2" id="KW-0479">Metal-binding</keyword>
<proteinExistence type="inferred from homology"/>
<sequence>MGINTKLPNTIEHEGKQVPICDLETVNYSRLLSQEPEEIDKLLRCCQSPGFFYLDLQDIDGRRILEDREKLLEAMRRFFERPIEQKLAASHEQQNHGYEPVGNHAGVSENVKDGYEILYMARDKLRSASPDIPDFLKDDQKLFEAFIGGSNTITKTMLSCLSTAMGLKGTDRFETFHRNEHKSNSTLVMFHYIPKDPNGKCMGHQKHTDIGSLTLLFSDQYGLQVMRPGTEHWEFVAPKAGHGVINVGDSLRFASGHIMESCIHQVVPMNESEHRYSIAFFQRPESEKVYKDSKGRWLTAKQWHDEKYQVFQQKHSEQPISILTGGMT</sequence>
<comment type="caution">
    <text evidence="4">The sequence shown here is derived from an EMBL/GenBank/DDBJ whole genome shotgun (WGS) entry which is preliminary data.</text>
</comment>
<dbReference type="InterPro" id="IPR026992">
    <property type="entry name" value="DIOX_N"/>
</dbReference>
<keyword evidence="5" id="KW-1185">Reference proteome</keyword>
<evidence type="ECO:0000259" key="3">
    <source>
        <dbReference type="PROSITE" id="PS51471"/>
    </source>
</evidence>
<accession>A0A2B7Y7I2</accession>
<dbReference type="InterPro" id="IPR044861">
    <property type="entry name" value="IPNS-like_FE2OG_OXY"/>
</dbReference>
<dbReference type="PANTHER" id="PTHR47990">
    <property type="entry name" value="2-OXOGLUTARATE (2OG) AND FE(II)-DEPENDENT OXYGENASE SUPERFAMILY PROTEIN-RELATED"/>
    <property type="match status" value="1"/>
</dbReference>
<dbReference type="OrthoDB" id="288590at2759"/>
<evidence type="ECO:0000313" key="5">
    <source>
        <dbReference type="Proteomes" id="UP000223968"/>
    </source>
</evidence>
<dbReference type="Gene3D" id="2.60.120.330">
    <property type="entry name" value="B-lactam Antibiotic, Isopenicillin N Synthase, Chain"/>
    <property type="match status" value="1"/>
</dbReference>
<organism evidence="4 5">
    <name type="scientific">Helicocarpus griseus UAMH5409</name>
    <dbReference type="NCBI Taxonomy" id="1447875"/>
    <lineage>
        <taxon>Eukaryota</taxon>
        <taxon>Fungi</taxon>
        <taxon>Dikarya</taxon>
        <taxon>Ascomycota</taxon>
        <taxon>Pezizomycotina</taxon>
        <taxon>Eurotiomycetes</taxon>
        <taxon>Eurotiomycetidae</taxon>
        <taxon>Onygenales</taxon>
        <taxon>Ajellomycetaceae</taxon>
        <taxon>Helicocarpus</taxon>
    </lineage>
</organism>
<dbReference type="GO" id="GO:0046872">
    <property type="term" value="F:metal ion binding"/>
    <property type="evidence" value="ECO:0007669"/>
    <property type="project" value="UniProtKB-KW"/>
</dbReference>
<dbReference type="EMBL" id="PDNB01000016">
    <property type="protein sequence ID" value="PGH16567.1"/>
    <property type="molecule type" value="Genomic_DNA"/>
</dbReference>
<dbReference type="GO" id="GO:0016491">
    <property type="term" value="F:oxidoreductase activity"/>
    <property type="evidence" value="ECO:0007669"/>
    <property type="project" value="UniProtKB-KW"/>
</dbReference>
<dbReference type="PROSITE" id="PS51471">
    <property type="entry name" value="FE2OG_OXY"/>
    <property type="match status" value="1"/>
</dbReference>
<keyword evidence="2" id="KW-0560">Oxidoreductase</keyword>
<dbReference type="InterPro" id="IPR050231">
    <property type="entry name" value="Iron_ascorbate_oxido_reductase"/>
</dbReference>
<feature type="domain" description="Fe2OG dioxygenase" evidence="3">
    <location>
        <begin position="182"/>
        <end position="284"/>
    </location>
</feature>
<reference evidence="4 5" key="1">
    <citation type="submission" date="2017-10" db="EMBL/GenBank/DDBJ databases">
        <title>Comparative genomics in systemic dimorphic fungi from Ajellomycetaceae.</title>
        <authorList>
            <person name="Munoz J.F."/>
            <person name="Mcewen J.G."/>
            <person name="Clay O.K."/>
            <person name="Cuomo C.A."/>
        </authorList>
    </citation>
    <scope>NUCLEOTIDE SEQUENCE [LARGE SCALE GENOMIC DNA]</scope>
    <source>
        <strain evidence="4 5">UAMH5409</strain>
    </source>
</reference>
<dbReference type="SUPFAM" id="SSF51197">
    <property type="entry name" value="Clavaminate synthase-like"/>
    <property type="match status" value="1"/>
</dbReference>
<dbReference type="InterPro" id="IPR005123">
    <property type="entry name" value="Oxoglu/Fe-dep_dioxygenase_dom"/>
</dbReference>
<dbReference type="Pfam" id="PF03171">
    <property type="entry name" value="2OG-FeII_Oxy"/>
    <property type="match status" value="1"/>
</dbReference>